<accession>A0A4U6VGY1</accession>
<reference evidence="1" key="1">
    <citation type="submission" date="2019-03" db="EMBL/GenBank/DDBJ databases">
        <title>WGS assembly of Setaria viridis.</title>
        <authorList>
            <person name="Huang P."/>
            <person name="Jenkins J."/>
            <person name="Grimwood J."/>
            <person name="Barry K."/>
            <person name="Healey A."/>
            <person name="Mamidi S."/>
            <person name="Sreedasyam A."/>
            <person name="Shu S."/>
            <person name="Feldman M."/>
            <person name="Wu J."/>
            <person name="Yu Y."/>
            <person name="Chen C."/>
            <person name="Johnson J."/>
            <person name="Rokhsar D."/>
            <person name="Baxter I."/>
            <person name="Schmutz J."/>
            <person name="Brutnell T."/>
            <person name="Kellogg E."/>
        </authorList>
    </citation>
    <scope>NUCLEOTIDE SEQUENCE [LARGE SCALE GENOMIC DNA]</scope>
</reference>
<keyword evidence="2" id="KW-1185">Reference proteome</keyword>
<dbReference type="Proteomes" id="UP000298652">
    <property type="component" value="Chromosome 3"/>
</dbReference>
<name>A0A4U6VGY1_SETVI</name>
<proteinExistence type="predicted"/>
<sequence>MGDKADWGDAFLRHLIDACKEEIEVGNRLLGIFNITGWKNIISKFAEKSGDRRKKTVEEQVRCSEKEVFNIYGVQELCHWS</sequence>
<evidence type="ECO:0008006" key="3">
    <source>
        <dbReference type="Google" id="ProtNLM"/>
    </source>
</evidence>
<protein>
    <recommendedName>
        <fullName evidence="3">Myb/SANT-like domain-containing protein</fullName>
    </recommendedName>
</protein>
<gene>
    <name evidence="1" type="ORF">SEVIR_3G289601v2</name>
</gene>
<dbReference type="EMBL" id="CM016554">
    <property type="protein sequence ID" value="TKW27925.1"/>
    <property type="molecule type" value="Genomic_DNA"/>
</dbReference>
<dbReference type="Gramene" id="TKW27925">
    <property type="protein sequence ID" value="TKW27925"/>
    <property type="gene ID" value="SEVIR_3G289601v2"/>
</dbReference>
<dbReference type="AlphaFoldDB" id="A0A4U6VGY1"/>
<evidence type="ECO:0000313" key="1">
    <source>
        <dbReference type="EMBL" id="TKW27925.1"/>
    </source>
</evidence>
<evidence type="ECO:0000313" key="2">
    <source>
        <dbReference type="Proteomes" id="UP000298652"/>
    </source>
</evidence>
<organism evidence="1 2">
    <name type="scientific">Setaria viridis</name>
    <name type="common">Green bristlegrass</name>
    <name type="synonym">Setaria italica subsp. viridis</name>
    <dbReference type="NCBI Taxonomy" id="4556"/>
    <lineage>
        <taxon>Eukaryota</taxon>
        <taxon>Viridiplantae</taxon>
        <taxon>Streptophyta</taxon>
        <taxon>Embryophyta</taxon>
        <taxon>Tracheophyta</taxon>
        <taxon>Spermatophyta</taxon>
        <taxon>Magnoliopsida</taxon>
        <taxon>Liliopsida</taxon>
        <taxon>Poales</taxon>
        <taxon>Poaceae</taxon>
        <taxon>PACMAD clade</taxon>
        <taxon>Panicoideae</taxon>
        <taxon>Panicodae</taxon>
        <taxon>Paniceae</taxon>
        <taxon>Cenchrinae</taxon>
        <taxon>Setaria</taxon>
    </lineage>
</organism>